<dbReference type="PRINTS" id="PR00410">
    <property type="entry name" value="PHEHYDRXLASE"/>
</dbReference>
<dbReference type="InterPro" id="IPR017938">
    <property type="entry name" value="Riboflavin_synthase-like_b-brl"/>
</dbReference>
<feature type="domain" description="FAD-binding FR-type" evidence="1">
    <location>
        <begin position="3"/>
        <end position="108"/>
    </location>
</feature>
<evidence type="ECO:0000259" key="1">
    <source>
        <dbReference type="PROSITE" id="PS51384"/>
    </source>
</evidence>
<dbReference type="InterPro" id="IPR001709">
    <property type="entry name" value="Flavoprot_Pyr_Nucl_cyt_Rdtase"/>
</dbReference>
<name>A0ABS9BPN2_9BACT</name>
<gene>
    <name evidence="2" type="ORF">L0U88_18180</name>
</gene>
<dbReference type="SUPFAM" id="SSF63380">
    <property type="entry name" value="Riboflavin synthase domain-like"/>
    <property type="match status" value="1"/>
</dbReference>
<evidence type="ECO:0000313" key="2">
    <source>
        <dbReference type="EMBL" id="MCF1716576.1"/>
    </source>
</evidence>
<reference evidence="2 3" key="1">
    <citation type="submission" date="2022-01" db="EMBL/GenBank/DDBJ databases">
        <title>Flavihumibacter sp. nov., isolated from sediment of a river.</title>
        <authorList>
            <person name="Liu H."/>
        </authorList>
    </citation>
    <scope>NUCLEOTIDE SEQUENCE [LARGE SCALE GENOMIC DNA]</scope>
    <source>
        <strain evidence="2 3">RY-1</strain>
    </source>
</reference>
<dbReference type="PROSITE" id="PS51384">
    <property type="entry name" value="FAD_FR"/>
    <property type="match status" value="1"/>
</dbReference>
<organism evidence="2 3">
    <name type="scientific">Flavihumibacter fluminis</name>
    <dbReference type="NCBI Taxonomy" id="2909236"/>
    <lineage>
        <taxon>Bacteria</taxon>
        <taxon>Pseudomonadati</taxon>
        <taxon>Bacteroidota</taxon>
        <taxon>Chitinophagia</taxon>
        <taxon>Chitinophagales</taxon>
        <taxon>Chitinophagaceae</taxon>
        <taxon>Flavihumibacter</taxon>
    </lineage>
</organism>
<protein>
    <submittedName>
        <fullName evidence="2">FAD-dependent oxidoreductase</fullName>
    </submittedName>
</protein>
<keyword evidence="3" id="KW-1185">Reference proteome</keyword>
<sequence length="249" mass="28893">MLPPWQTGKVIRIENETSSTKRFWIQVQELERFDFKPGQFVTLDLPIHEQKNKRWRSYSIASWPDGTNVFELVIVLLEGGLGTEYLFNRVEVGSELTFRGPAGVFVLPESIERDLFFVCTGTGVAPFRSMTHFILENNVPHQHIYLIFGCRKFGDCLYGPELKQLEAAVPSFHYIPTFSREEAEGHLVRTGYVHQVYEEICKEKKLEKPEGNYPAHFYLCGWKNMIDEAKQRILALGFEKKDIHQELYG</sequence>
<dbReference type="InterPro" id="IPR008333">
    <property type="entry name" value="Cbr1-like_FAD-bd_dom"/>
</dbReference>
<dbReference type="InterPro" id="IPR017927">
    <property type="entry name" value="FAD-bd_FR_type"/>
</dbReference>
<dbReference type="Gene3D" id="2.40.30.10">
    <property type="entry name" value="Translation factors"/>
    <property type="match status" value="1"/>
</dbReference>
<dbReference type="CDD" id="cd00322">
    <property type="entry name" value="FNR_like"/>
    <property type="match status" value="1"/>
</dbReference>
<comment type="caution">
    <text evidence="2">The sequence shown here is derived from an EMBL/GenBank/DDBJ whole genome shotgun (WGS) entry which is preliminary data.</text>
</comment>
<dbReference type="PANTHER" id="PTHR47354:SF5">
    <property type="entry name" value="PROTEIN RFBI"/>
    <property type="match status" value="1"/>
</dbReference>
<dbReference type="Pfam" id="PF00175">
    <property type="entry name" value="NAD_binding_1"/>
    <property type="match status" value="1"/>
</dbReference>
<dbReference type="PANTHER" id="PTHR47354">
    <property type="entry name" value="NADH OXIDOREDUCTASE HCR"/>
    <property type="match status" value="1"/>
</dbReference>
<dbReference type="SUPFAM" id="SSF52343">
    <property type="entry name" value="Ferredoxin reductase-like, C-terminal NADP-linked domain"/>
    <property type="match status" value="1"/>
</dbReference>
<dbReference type="Pfam" id="PF00970">
    <property type="entry name" value="FAD_binding_6"/>
    <property type="match status" value="1"/>
</dbReference>
<dbReference type="InterPro" id="IPR001433">
    <property type="entry name" value="OxRdtase_FAD/NAD-bd"/>
</dbReference>
<dbReference type="RefSeq" id="WP_234867865.1">
    <property type="nucleotide sequence ID" value="NZ_JAKEVY010000005.1"/>
</dbReference>
<evidence type="ECO:0000313" key="3">
    <source>
        <dbReference type="Proteomes" id="UP001200145"/>
    </source>
</evidence>
<dbReference type="PRINTS" id="PR00371">
    <property type="entry name" value="FPNCR"/>
</dbReference>
<dbReference type="Proteomes" id="UP001200145">
    <property type="component" value="Unassembled WGS sequence"/>
</dbReference>
<dbReference type="EMBL" id="JAKEVY010000005">
    <property type="protein sequence ID" value="MCF1716576.1"/>
    <property type="molecule type" value="Genomic_DNA"/>
</dbReference>
<dbReference type="InterPro" id="IPR039261">
    <property type="entry name" value="FNR_nucleotide-bd"/>
</dbReference>
<accession>A0ABS9BPN2</accession>
<dbReference type="InterPro" id="IPR050415">
    <property type="entry name" value="MRET"/>
</dbReference>
<proteinExistence type="predicted"/>
<dbReference type="Gene3D" id="3.40.50.80">
    <property type="entry name" value="Nucleotide-binding domain of ferredoxin-NADP reductase (FNR) module"/>
    <property type="match status" value="1"/>
</dbReference>